<gene>
    <name evidence="2" type="ORF">H5410_036733</name>
</gene>
<keyword evidence="3" id="KW-1185">Reference proteome</keyword>
<dbReference type="EMBL" id="JACXVP010000007">
    <property type="protein sequence ID" value="KAG5595501.1"/>
    <property type="molecule type" value="Genomic_DNA"/>
</dbReference>
<dbReference type="Pfam" id="PF20167">
    <property type="entry name" value="Transposase_32"/>
    <property type="match status" value="1"/>
</dbReference>
<organism evidence="2 3">
    <name type="scientific">Solanum commersonii</name>
    <name type="common">Commerson's wild potato</name>
    <name type="synonym">Commerson's nightshade</name>
    <dbReference type="NCBI Taxonomy" id="4109"/>
    <lineage>
        <taxon>Eukaryota</taxon>
        <taxon>Viridiplantae</taxon>
        <taxon>Streptophyta</taxon>
        <taxon>Embryophyta</taxon>
        <taxon>Tracheophyta</taxon>
        <taxon>Spermatophyta</taxon>
        <taxon>Magnoliopsida</taxon>
        <taxon>eudicotyledons</taxon>
        <taxon>Gunneridae</taxon>
        <taxon>Pentapetalae</taxon>
        <taxon>asterids</taxon>
        <taxon>lamiids</taxon>
        <taxon>Solanales</taxon>
        <taxon>Solanaceae</taxon>
        <taxon>Solanoideae</taxon>
        <taxon>Solaneae</taxon>
        <taxon>Solanum</taxon>
    </lineage>
</organism>
<evidence type="ECO:0000313" key="2">
    <source>
        <dbReference type="EMBL" id="KAG5595501.1"/>
    </source>
</evidence>
<dbReference type="OrthoDB" id="1306244at2759"/>
<dbReference type="Proteomes" id="UP000824120">
    <property type="component" value="Chromosome 7"/>
</dbReference>
<protein>
    <recommendedName>
        <fullName evidence="1">Putative plant transposon protein domain-containing protein</fullName>
    </recommendedName>
</protein>
<dbReference type="AlphaFoldDB" id="A0A9J5Y5P5"/>
<dbReference type="InterPro" id="IPR046796">
    <property type="entry name" value="Transposase_32_dom"/>
</dbReference>
<reference evidence="2 3" key="1">
    <citation type="submission" date="2020-09" db="EMBL/GenBank/DDBJ databases">
        <title>De no assembly of potato wild relative species, Solanum commersonii.</title>
        <authorList>
            <person name="Cho K."/>
        </authorList>
    </citation>
    <scope>NUCLEOTIDE SEQUENCE [LARGE SCALE GENOMIC DNA]</scope>
    <source>
        <strain evidence="2">LZ3.2</strain>
        <tissue evidence="2">Leaf</tissue>
    </source>
</reference>
<accession>A0A9J5Y5P5</accession>
<name>A0A9J5Y5P5_SOLCO</name>
<evidence type="ECO:0000313" key="3">
    <source>
        <dbReference type="Proteomes" id="UP000824120"/>
    </source>
</evidence>
<evidence type="ECO:0000259" key="1">
    <source>
        <dbReference type="Pfam" id="PF20167"/>
    </source>
</evidence>
<proteinExistence type="predicted"/>
<feature type="domain" description="Putative plant transposon protein" evidence="1">
    <location>
        <begin position="16"/>
        <end position="138"/>
    </location>
</feature>
<sequence>MGWESCGLFVGSLWGAGVNVPITPVGIDDILGTTKHIDPLVLTELNIRPPNQAIRHTLCGPQSMVKWTKQSGKRYHQSLSYAHIFREGRVWLKIVMNFLIPGLHYKDITRDRIFLDYAMMTATELNIGVVLKSAMRKAKLGDVERSYPLNAHDKALHGIGLEFRVLVDNGIPIAEDLLRTSSVWSPTRMMR</sequence>
<comment type="caution">
    <text evidence="2">The sequence shown here is derived from an EMBL/GenBank/DDBJ whole genome shotgun (WGS) entry which is preliminary data.</text>
</comment>